<keyword evidence="9" id="KW-0472">Membrane</keyword>
<feature type="binding site" evidence="17">
    <location>
        <position position="183"/>
    </location>
    <ligand>
        <name>Mg(2+)</name>
        <dbReference type="ChEBI" id="CHEBI:18420"/>
        <label>1</label>
        <note>catalytic</note>
    </ligand>
</feature>
<evidence type="ECO:0000256" key="6">
    <source>
        <dbReference type="ARBA" id="ARBA00022723"/>
    </source>
</evidence>
<dbReference type="InterPro" id="IPR006240">
    <property type="entry name" value="CysQ"/>
</dbReference>
<keyword evidence="8 17" id="KW-0460">Magnesium</keyword>
<dbReference type="PROSITE" id="PS00629">
    <property type="entry name" value="IMP_1"/>
    <property type="match status" value="1"/>
</dbReference>
<evidence type="ECO:0000256" key="5">
    <source>
        <dbReference type="ARBA" id="ARBA00022671"/>
    </source>
</evidence>
<dbReference type="GO" id="GO:0046854">
    <property type="term" value="P:phosphatidylinositol phosphate biosynthetic process"/>
    <property type="evidence" value="ECO:0007669"/>
    <property type="project" value="InterPro"/>
</dbReference>
<comment type="catalytic activity">
    <reaction evidence="12">
        <text>1D-myo-inositol 1,3,4-trisphosphate + H2O = 1D-myo-inositol 3,4-bisphosphate + phosphate</text>
        <dbReference type="Rhea" id="RHEA:70319"/>
        <dbReference type="ChEBI" id="CHEBI:15377"/>
        <dbReference type="ChEBI" id="CHEBI:43474"/>
        <dbReference type="ChEBI" id="CHEBI:58414"/>
        <dbReference type="ChEBI" id="CHEBI:83241"/>
    </reaction>
    <physiologicalReaction direction="left-to-right" evidence="12">
        <dbReference type="Rhea" id="RHEA:70320"/>
    </physiologicalReaction>
</comment>
<evidence type="ECO:0000256" key="2">
    <source>
        <dbReference type="ARBA" id="ARBA00012633"/>
    </source>
</evidence>
<sequence>MTGRCRRVGTSQDHFFHLQPGTFCLPLCCTVYLRTGVPLCMRFLSALCGVPFSLAFRTGPGPLHPVSAGGLLQCYGAANRRLLSAFAAGQQWGGQMEAEERVQLRDALPERQCGSERVSVLKLLDIARRAGDAIMEVYSKETGKWNVQVKEDESPLTIADQRADAIIVEGLQKAYPSIPVISEEGAKAPVEEKKQYSHFFVVDPLDGTKEFINRNGQFTVNIALCTSSRGVLGDAVPVLGVVTVPALGRAFVGLEGKGAFRVGEPLEDAAGMREGLSGDTPSGAVKTEEGGVKSGEDEVGVRVRASSFDEEEEGLVVVASRSHMNEATKKFLDKYKNCKTVSLGSSLKILLLAEGAAQIYPRLAPTSEWDTCAAHAILKEAGGEIFQVSEEGEVRWDSPMRYKKAEIRNPFFMAVGKRAGSSVEQSQPQGPSSQQLSSKV</sequence>
<dbReference type="InterPro" id="IPR000760">
    <property type="entry name" value="Inositol_monophosphatase-like"/>
</dbReference>
<name>A0A0G4FDA2_9ALVE</name>
<organism evidence="19">
    <name type="scientific">Chromera velia CCMP2878</name>
    <dbReference type="NCBI Taxonomy" id="1169474"/>
    <lineage>
        <taxon>Eukaryota</taxon>
        <taxon>Sar</taxon>
        <taxon>Alveolata</taxon>
        <taxon>Colpodellida</taxon>
        <taxon>Chromeraceae</taxon>
        <taxon>Chromera</taxon>
    </lineage>
</organism>
<keyword evidence="6 17" id="KW-0479">Metal-binding</keyword>
<evidence type="ECO:0000256" key="13">
    <source>
        <dbReference type="ARBA" id="ARBA00044478"/>
    </source>
</evidence>
<feature type="compositionally biased region" description="Low complexity" evidence="18">
    <location>
        <begin position="420"/>
        <end position="440"/>
    </location>
</feature>
<feature type="binding site" evidence="17">
    <location>
        <position position="203"/>
    </location>
    <ligand>
        <name>Mg(2+)</name>
        <dbReference type="ChEBI" id="CHEBI:18420"/>
        <label>1</label>
        <note>catalytic</note>
    </ligand>
</feature>
<dbReference type="EMBL" id="CDMZ01000280">
    <property type="protein sequence ID" value="CEM10889.1"/>
    <property type="molecule type" value="Genomic_DNA"/>
</dbReference>
<comment type="catalytic activity">
    <reaction evidence="13">
        <text>1D-myo-inositol 1,4-bisphosphate + H2O = 1D-myo-inositol 4-phosphate + phosphate</text>
        <dbReference type="Rhea" id="RHEA:15553"/>
        <dbReference type="ChEBI" id="CHEBI:15377"/>
        <dbReference type="ChEBI" id="CHEBI:43474"/>
        <dbReference type="ChEBI" id="CHEBI:58282"/>
        <dbReference type="ChEBI" id="CHEBI:58469"/>
        <dbReference type="EC" id="3.1.3.57"/>
    </reaction>
    <physiologicalReaction direction="left-to-right" evidence="13">
        <dbReference type="Rhea" id="RHEA:15554"/>
    </physiologicalReaction>
</comment>
<dbReference type="PROSITE" id="PS00630">
    <property type="entry name" value="IMP_2"/>
    <property type="match status" value="1"/>
</dbReference>
<comment type="cofactor">
    <cofactor evidence="17">
        <name>Mg(2+)</name>
        <dbReference type="ChEBI" id="CHEBI:18420"/>
    </cofactor>
</comment>
<dbReference type="VEuPathDB" id="CryptoDB:Cvel_16342"/>
<evidence type="ECO:0000256" key="7">
    <source>
        <dbReference type="ARBA" id="ARBA00022801"/>
    </source>
</evidence>
<keyword evidence="5" id="KW-0452">Lithium</keyword>
<dbReference type="InterPro" id="IPR020583">
    <property type="entry name" value="Inositol_monoP_metal-BS"/>
</dbReference>
<dbReference type="EC" id="3.1.3.57" evidence="14"/>
<comment type="similarity">
    <text evidence="1">Belongs to the inositol monophosphatase superfamily. CysQ family.</text>
</comment>
<feature type="binding site" evidence="17">
    <location>
        <position position="370"/>
    </location>
    <ligand>
        <name>Mg(2+)</name>
        <dbReference type="ChEBI" id="CHEBI:18420"/>
        <label>1</label>
        <note>catalytic</note>
    </ligand>
</feature>
<keyword evidence="7" id="KW-0378">Hydrolase</keyword>
<dbReference type="CDD" id="cd01638">
    <property type="entry name" value="CysQ"/>
    <property type="match status" value="1"/>
</dbReference>
<dbReference type="GO" id="GO:0000287">
    <property type="term" value="F:magnesium ion binding"/>
    <property type="evidence" value="ECO:0007669"/>
    <property type="project" value="InterPro"/>
</dbReference>
<dbReference type="GO" id="GO:0004441">
    <property type="term" value="F:inositol-1,4-bisphosphate 1-phosphatase activity"/>
    <property type="evidence" value="ECO:0007669"/>
    <property type="project" value="UniProtKB-EC"/>
</dbReference>
<dbReference type="EC" id="3.1.3.7" evidence="2"/>
<evidence type="ECO:0000256" key="11">
    <source>
        <dbReference type="ARBA" id="ARBA00041815"/>
    </source>
</evidence>
<evidence type="ECO:0000256" key="16">
    <source>
        <dbReference type="ARBA" id="ARBA00044554"/>
    </source>
</evidence>
<dbReference type="PRINTS" id="PR00377">
    <property type="entry name" value="IMPHPHTASES"/>
</dbReference>
<evidence type="ECO:0000313" key="19">
    <source>
        <dbReference type="EMBL" id="CEM10889.1"/>
    </source>
</evidence>
<evidence type="ECO:0000256" key="3">
    <source>
        <dbReference type="ARBA" id="ARBA00022475"/>
    </source>
</evidence>
<dbReference type="AlphaFoldDB" id="A0A0G4FDA2"/>
<reference evidence="19" key="1">
    <citation type="submission" date="2014-11" db="EMBL/GenBank/DDBJ databases">
        <authorList>
            <person name="Otto D Thomas"/>
            <person name="Naeem Raeece"/>
        </authorList>
    </citation>
    <scope>NUCLEOTIDE SEQUENCE</scope>
</reference>
<feature type="region of interest" description="Disordered" evidence="18">
    <location>
        <begin position="418"/>
        <end position="440"/>
    </location>
</feature>
<dbReference type="GO" id="GO:0008441">
    <property type="term" value="F:3'(2'),5'-bisphosphate nucleotidase activity"/>
    <property type="evidence" value="ECO:0007669"/>
    <property type="project" value="UniProtKB-EC"/>
</dbReference>
<evidence type="ECO:0000256" key="9">
    <source>
        <dbReference type="ARBA" id="ARBA00023136"/>
    </source>
</evidence>
<dbReference type="Gene3D" id="3.40.190.80">
    <property type="match status" value="1"/>
</dbReference>
<evidence type="ECO:0000256" key="4">
    <source>
        <dbReference type="ARBA" id="ARBA00022519"/>
    </source>
</evidence>
<evidence type="ECO:0000256" key="18">
    <source>
        <dbReference type="SAM" id="MobiDB-lite"/>
    </source>
</evidence>
<keyword evidence="4" id="KW-0997">Cell inner membrane</keyword>
<evidence type="ECO:0000256" key="17">
    <source>
        <dbReference type="PIRSR" id="PIRSR600760-2"/>
    </source>
</evidence>
<feature type="compositionally biased region" description="Basic and acidic residues" evidence="18">
    <location>
        <begin position="286"/>
        <end position="296"/>
    </location>
</feature>
<dbReference type="PANTHER" id="PTHR43028:SF5">
    <property type="entry name" value="3'(2'),5'-BISPHOSPHATE NUCLEOTIDASE 1"/>
    <property type="match status" value="1"/>
</dbReference>
<dbReference type="InterPro" id="IPR020550">
    <property type="entry name" value="Inositol_monophosphatase_CS"/>
</dbReference>
<evidence type="ECO:0000256" key="15">
    <source>
        <dbReference type="ARBA" id="ARBA00044544"/>
    </source>
</evidence>
<keyword evidence="3" id="KW-1003">Cell membrane</keyword>
<protein>
    <recommendedName>
        <fullName evidence="10">3'(2'),5'-bisphosphate nucleotidase 1</fullName>
        <ecNumber evidence="14">3.1.3.57</ecNumber>
        <ecNumber evidence="2">3.1.3.7</ecNumber>
    </recommendedName>
    <alternativeName>
        <fullName evidence="15">3'-phosphoadenosine 5'-phosphate phosphatase</fullName>
    </alternativeName>
    <alternativeName>
        <fullName evidence="11">Bisphosphate 3'-nucleotidase 1</fullName>
    </alternativeName>
    <alternativeName>
        <fullName evidence="16">Inositol-polyphosphate 1-phosphatase</fullName>
    </alternativeName>
</protein>
<proteinExistence type="inferred from homology"/>
<dbReference type="Pfam" id="PF00459">
    <property type="entry name" value="Inositol_P"/>
    <property type="match status" value="1"/>
</dbReference>
<dbReference type="GO" id="GO:0006790">
    <property type="term" value="P:sulfur compound metabolic process"/>
    <property type="evidence" value="ECO:0007669"/>
    <property type="project" value="InterPro"/>
</dbReference>
<gene>
    <name evidence="19" type="ORF">Cvel_16342</name>
</gene>
<evidence type="ECO:0000256" key="1">
    <source>
        <dbReference type="ARBA" id="ARBA00005289"/>
    </source>
</evidence>
<dbReference type="PANTHER" id="PTHR43028">
    <property type="entry name" value="3'(2'),5'-BISPHOSPHATE NUCLEOTIDASE 1"/>
    <property type="match status" value="1"/>
</dbReference>
<dbReference type="InterPro" id="IPR050725">
    <property type="entry name" value="CysQ/Inositol_MonoPase"/>
</dbReference>
<evidence type="ECO:0000256" key="8">
    <source>
        <dbReference type="ARBA" id="ARBA00022842"/>
    </source>
</evidence>
<feature type="binding site" evidence="17">
    <location>
        <position position="205"/>
    </location>
    <ligand>
        <name>Mg(2+)</name>
        <dbReference type="ChEBI" id="CHEBI:18420"/>
        <label>1</label>
        <note>catalytic</note>
    </ligand>
</feature>
<evidence type="ECO:0000256" key="12">
    <source>
        <dbReference type="ARBA" id="ARBA00044465"/>
    </source>
</evidence>
<dbReference type="HAMAP" id="MF_02095">
    <property type="entry name" value="CysQ"/>
    <property type="match status" value="1"/>
</dbReference>
<dbReference type="PhylomeDB" id="A0A0G4FDA2"/>
<feature type="binding site" evidence="17">
    <location>
        <position position="206"/>
    </location>
    <ligand>
        <name>Mg(2+)</name>
        <dbReference type="ChEBI" id="CHEBI:18420"/>
        <label>1</label>
        <note>catalytic</note>
    </ligand>
</feature>
<feature type="region of interest" description="Disordered" evidence="18">
    <location>
        <begin position="273"/>
        <end position="296"/>
    </location>
</feature>
<dbReference type="Gene3D" id="3.30.540.10">
    <property type="entry name" value="Fructose-1,6-Bisphosphatase, subunit A, domain 1"/>
    <property type="match status" value="1"/>
</dbReference>
<dbReference type="SUPFAM" id="SSF56655">
    <property type="entry name" value="Carbohydrate phosphatase"/>
    <property type="match status" value="1"/>
</dbReference>
<accession>A0A0G4FDA2</accession>
<evidence type="ECO:0000256" key="14">
    <source>
        <dbReference type="ARBA" id="ARBA00044519"/>
    </source>
</evidence>
<evidence type="ECO:0000256" key="10">
    <source>
        <dbReference type="ARBA" id="ARBA00040342"/>
    </source>
</evidence>